<protein>
    <recommendedName>
        <fullName evidence="2">MORN repeat protein</fullName>
    </recommendedName>
</protein>
<dbReference type="PROSITE" id="PS51257">
    <property type="entry name" value="PROKAR_LIPOPROTEIN"/>
    <property type="match status" value="1"/>
</dbReference>
<dbReference type="SUPFAM" id="SSF82185">
    <property type="entry name" value="Histone H3 K4-specific methyltransferase SET7/9 N-terminal domain"/>
    <property type="match status" value="1"/>
</dbReference>
<organism evidence="1">
    <name type="scientific">marine metagenome</name>
    <dbReference type="NCBI Taxonomy" id="408172"/>
    <lineage>
        <taxon>unclassified sequences</taxon>
        <taxon>metagenomes</taxon>
        <taxon>ecological metagenomes</taxon>
    </lineage>
</organism>
<accession>A0A381W1X2</accession>
<gene>
    <name evidence="1" type="ORF">METZ01_LOCUS99328</name>
</gene>
<sequence length="172" mass="20444">MKKLFIFFTLFIIGCTSEVPHNMEEELAFRSDRWMKGSDWSVFWYSFQYKVYNGPAYTTHKNGERKEKGDIVNGTKSGTWSGWDDKDNLIYKGNYLEGAEDGMWKGYHSNGETKYEGRYKNGKQINTWKYYNKKGKMTTEEKYFTCDEKCEESHWPRPCKKEGKVRTSKDFK</sequence>
<proteinExistence type="predicted"/>
<dbReference type="EMBL" id="UINC01010450">
    <property type="protein sequence ID" value="SVA46474.1"/>
    <property type="molecule type" value="Genomic_DNA"/>
</dbReference>
<name>A0A381W1X2_9ZZZZ</name>
<reference evidence="1" key="1">
    <citation type="submission" date="2018-05" db="EMBL/GenBank/DDBJ databases">
        <authorList>
            <person name="Lanie J.A."/>
            <person name="Ng W.-L."/>
            <person name="Kazmierczak K.M."/>
            <person name="Andrzejewski T.M."/>
            <person name="Davidsen T.M."/>
            <person name="Wayne K.J."/>
            <person name="Tettelin H."/>
            <person name="Glass J.I."/>
            <person name="Rusch D."/>
            <person name="Podicherti R."/>
            <person name="Tsui H.-C.T."/>
            <person name="Winkler M.E."/>
        </authorList>
    </citation>
    <scope>NUCLEOTIDE SEQUENCE</scope>
</reference>
<dbReference type="Gene3D" id="3.90.930.1">
    <property type="match status" value="1"/>
</dbReference>
<evidence type="ECO:0008006" key="2">
    <source>
        <dbReference type="Google" id="ProtNLM"/>
    </source>
</evidence>
<evidence type="ECO:0000313" key="1">
    <source>
        <dbReference type="EMBL" id="SVA46474.1"/>
    </source>
</evidence>
<dbReference type="AlphaFoldDB" id="A0A381W1X2"/>